<dbReference type="AlphaFoldDB" id="A0A9P5TF65"/>
<accession>A0A9P5TF65</accession>
<protein>
    <submittedName>
        <fullName evidence="1">Uncharacterized protein</fullName>
    </submittedName>
</protein>
<evidence type="ECO:0000313" key="2">
    <source>
        <dbReference type="Proteomes" id="UP000724874"/>
    </source>
</evidence>
<comment type="caution">
    <text evidence="1">The sequence shown here is derived from an EMBL/GenBank/DDBJ whole genome shotgun (WGS) entry which is preliminary data.</text>
</comment>
<gene>
    <name evidence="1" type="ORF">CPB84DRAFT_1693972</name>
</gene>
<organism evidence="1 2">
    <name type="scientific">Gymnopilus junonius</name>
    <name type="common">Spectacular rustgill mushroom</name>
    <name type="synonym">Gymnopilus spectabilis subsp. junonius</name>
    <dbReference type="NCBI Taxonomy" id="109634"/>
    <lineage>
        <taxon>Eukaryota</taxon>
        <taxon>Fungi</taxon>
        <taxon>Dikarya</taxon>
        <taxon>Basidiomycota</taxon>
        <taxon>Agaricomycotina</taxon>
        <taxon>Agaricomycetes</taxon>
        <taxon>Agaricomycetidae</taxon>
        <taxon>Agaricales</taxon>
        <taxon>Agaricineae</taxon>
        <taxon>Hymenogastraceae</taxon>
        <taxon>Gymnopilus</taxon>
    </lineage>
</organism>
<dbReference type="OrthoDB" id="3247165at2759"/>
<name>A0A9P5TF65_GYMJU</name>
<proteinExistence type="predicted"/>
<dbReference type="EMBL" id="JADNYJ010000420">
    <property type="protein sequence ID" value="KAF8869595.1"/>
    <property type="molecule type" value="Genomic_DNA"/>
</dbReference>
<keyword evidence="2" id="KW-1185">Reference proteome</keyword>
<reference evidence="1" key="1">
    <citation type="submission" date="2020-11" db="EMBL/GenBank/DDBJ databases">
        <authorList>
            <consortium name="DOE Joint Genome Institute"/>
            <person name="Ahrendt S."/>
            <person name="Riley R."/>
            <person name="Andreopoulos W."/>
            <person name="LaButti K."/>
            <person name="Pangilinan J."/>
            <person name="Ruiz-duenas F.J."/>
            <person name="Barrasa J.M."/>
            <person name="Sanchez-Garcia M."/>
            <person name="Camarero S."/>
            <person name="Miyauchi S."/>
            <person name="Serrano A."/>
            <person name="Linde D."/>
            <person name="Babiker R."/>
            <person name="Drula E."/>
            <person name="Ayuso-Fernandez I."/>
            <person name="Pacheco R."/>
            <person name="Padilla G."/>
            <person name="Ferreira P."/>
            <person name="Barriuso J."/>
            <person name="Kellner H."/>
            <person name="Castanera R."/>
            <person name="Alfaro M."/>
            <person name="Ramirez L."/>
            <person name="Pisabarro A.G."/>
            <person name="Kuo A."/>
            <person name="Tritt A."/>
            <person name="Lipzen A."/>
            <person name="He G."/>
            <person name="Yan M."/>
            <person name="Ng V."/>
            <person name="Cullen D."/>
            <person name="Martin F."/>
            <person name="Rosso M.-N."/>
            <person name="Henrissat B."/>
            <person name="Hibbett D."/>
            <person name="Martinez A.T."/>
            <person name="Grigoriev I.V."/>
        </authorList>
    </citation>
    <scope>NUCLEOTIDE SEQUENCE</scope>
    <source>
        <strain evidence="1">AH 44721</strain>
    </source>
</reference>
<sequence>LHQEFHELEILDEITNIQYLGKLNGRIVGDTGNTLIHAFRKWKGMNYVPAVVHSALRWSKHDPFIENKVDDTATPNLFSEIQAKEPIKNEKTYPIGVKRKDIPSSSIKTKTTKKPKLTVKPGSNNSCAYDLIFTAFFSIWEADQIQWKQCFHDMGNDYMKSLTEGFALYEKNTSTLEEI</sequence>
<evidence type="ECO:0000313" key="1">
    <source>
        <dbReference type="EMBL" id="KAF8869595.1"/>
    </source>
</evidence>
<dbReference type="Proteomes" id="UP000724874">
    <property type="component" value="Unassembled WGS sequence"/>
</dbReference>
<feature type="non-terminal residue" evidence="1">
    <location>
        <position position="179"/>
    </location>
</feature>